<dbReference type="InterPro" id="IPR000421">
    <property type="entry name" value="FA58C"/>
</dbReference>
<dbReference type="RefSeq" id="WP_349244448.1">
    <property type="nucleotide sequence ID" value="NZ_JASCXX010000008.1"/>
</dbReference>
<comment type="caution">
    <text evidence="3">The sequence shown here is derived from an EMBL/GenBank/DDBJ whole genome shotgun (WGS) entry which is preliminary data.</text>
</comment>
<organism evidence="3 4">
    <name type="scientific">Anaerobaca lacustris</name>
    <dbReference type="NCBI Taxonomy" id="3044600"/>
    <lineage>
        <taxon>Bacteria</taxon>
        <taxon>Pseudomonadati</taxon>
        <taxon>Planctomycetota</taxon>
        <taxon>Phycisphaerae</taxon>
        <taxon>Sedimentisphaerales</taxon>
        <taxon>Anaerobacaceae</taxon>
        <taxon>Anaerobaca</taxon>
    </lineage>
</organism>
<feature type="domain" description="F5/8 type C" evidence="2">
    <location>
        <begin position="344"/>
        <end position="487"/>
    </location>
</feature>
<dbReference type="InterPro" id="IPR008979">
    <property type="entry name" value="Galactose-bd-like_sf"/>
</dbReference>
<evidence type="ECO:0000259" key="2">
    <source>
        <dbReference type="PROSITE" id="PS50022"/>
    </source>
</evidence>
<keyword evidence="4" id="KW-1185">Reference proteome</keyword>
<reference evidence="3" key="1">
    <citation type="submission" date="2023-05" db="EMBL/GenBank/DDBJ databases">
        <title>Anaerotaeda fermentans gen. nov., sp. nov., a novel anaerobic planctomycete of the new family within the order Sedimentisphaerales isolated from Taman Peninsula, Russia.</title>
        <authorList>
            <person name="Khomyakova M.A."/>
            <person name="Merkel A.Y."/>
            <person name="Slobodkin A.I."/>
        </authorList>
    </citation>
    <scope>NUCLEOTIDE SEQUENCE</scope>
    <source>
        <strain evidence="3">M17dextr</strain>
    </source>
</reference>
<evidence type="ECO:0000313" key="4">
    <source>
        <dbReference type="Proteomes" id="UP001431776"/>
    </source>
</evidence>
<feature type="signal peptide" evidence="1">
    <location>
        <begin position="1"/>
        <end position="21"/>
    </location>
</feature>
<evidence type="ECO:0000256" key="1">
    <source>
        <dbReference type="SAM" id="SignalP"/>
    </source>
</evidence>
<sequence>MKRIRFLLLAVVLGLAGIAQAQNIYVLLEEDFESLPLGPNVEEALQGDEVWTDIPPDGWFNDDSDVPGVGDPATDGVTEWAGWAFADKEWWTQAAEDQRRSEFTLGQGTVAIADGDEWDDQPHPAVPATGTFDVWLHTRPIDLSNAKPNTVRLKFDSSWRPEYDSNYHQTANLRVVFDNAEPIELFRWESNSDSPNYKNDATNETIILDIPNPAGAQSMVIIFGYFDAGNDWWWAIDNILITAEWSGIRAYDPIPANGADEVPVKTVMSWTPGDYVGGSSPKHRVILSDDLNAVSSGAAVVATQDAESFDATGHLDFSTTYYWRVDEANSVRGWDEGVVWSFTTESFAYKIEGVAVTTNATSDATAGPENTINGSGLDDGDRHSTRTSDMWLGSADGESVWLQYEFDRIYKLHQMLVWNYNSEFETILGFGLKDVTVEYSQDGVEWTALGDVEFAKATSTATYTANTTVDFGGTPARYVRLTVNSGWGVTGRFGLSEVRFMFIPAHARGPQPADGATDVEIGTALNWLSGREAASHEVRLGVAPEALALVGTVGAATFAPANLEFATTYYWQVDEVNEADATPVWAGNLWSFTTQEYALIDGFETYTDNIDAGEAIFDTWLDGWVNDTGSTVGYLEAPFAERRIVHSGRQSMPLQYDNSASPFYSEAERTFDALQDWTVSGADSLSLYFRGVAENSPQTLYVMLEDSVGQTATVSHGDPEALLAAEWQQWRIPYSDLAGVNLGRVRTMVIGVGSRTSPTAGGTGIVYIDDVGFGRRQDTE</sequence>
<name>A0AAW6TXQ3_9BACT</name>
<protein>
    <submittedName>
        <fullName evidence="3">Discoidin domain-containing protein</fullName>
    </submittedName>
</protein>
<evidence type="ECO:0000313" key="3">
    <source>
        <dbReference type="EMBL" id="MDI6449039.1"/>
    </source>
</evidence>
<proteinExistence type="predicted"/>
<dbReference type="SUPFAM" id="SSF49785">
    <property type="entry name" value="Galactose-binding domain-like"/>
    <property type="match status" value="1"/>
</dbReference>
<dbReference type="Proteomes" id="UP001431776">
    <property type="component" value="Unassembled WGS sequence"/>
</dbReference>
<dbReference type="Pfam" id="PF00754">
    <property type="entry name" value="F5_F8_type_C"/>
    <property type="match status" value="1"/>
</dbReference>
<gene>
    <name evidence="3" type="ORF">QJ522_08290</name>
</gene>
<dbReference type="AlphaFoldDB" id="A0AAW6TXQ3"/>
<dbReference type="EMBL" id="JASCXX010000008">
    <property type="protein sequence ID" value="MDI6449039.1"/>
    <property type="molecule type" value="Genomic_DNA"/>
</dbReference>
<accession>A0AAW6TXQ3</accession>
<dbReference type="PROSITE" id="PS50022">
    <property type="entry name" value="FA58C_3"/>
    <property type="match status" value="1"/>
</dbReference>
<keyword evidence="1" id="KW-0732">Signal</keyword>
<feature type="chain" id="PRO_5043364178" evidence="1">
    <location>
        <begin position="22"/>
        <end position="780"/>
    </location>
</feature>
<dbReference type="Gene3D" id="2.60.120.260">
    <property type="entry name" value="Galactose-binding domain-like"/>
    <property type="match status" value="1"/>
</dbReference>